<dbReference type="Proteomes" id="UP001170310">
    <property type="component" value="Unassembled WGS sequence"/>
</dbReference>
<comment type="caution">
    <text evidence="4">The sequence shown here is derived from an EMBL/GenBank/DDBJ whole genome shotgun (WGS) entry which is preliminary data.</text>
</comment>
<dbReference type="InterPro" id="IPR029055">
    <property type="entry name" value="Ntn_hydrolases_N"/>
</dbReference>
<name>A0AAW7YMB6_9STAP</name>
<dbReference type="RefSeq" id="WP_046467194.1">
    <property type="nucleotide sequence ID" value="NZ_JAUOQO010000001.1"/>
</dbReference>
<evidence type="ECO:0000259" key="3">
    <source>
        <dbReference type="Pfam" id="PF02275"/>
    </source>
</evidence>
<evidence type="ECO:0000256" key="1">
    <source>
        <dbReference type="ARBA" id="ARBA00006625"/>
    </source>
</evidence>
<dbReference type="PANTHER" id="PTHR35527:SF2">
    <property type="entry name" value="HYDROLASE"/>
    <property type="match status" value="1"/>
</dbReference>
<dbReference type="InterPro" id="IPR052193">
    <property type="entry name" value="Peptidase_C59"/>
</dbReference>
<proteinExistence type="inferred from homology"/>
<evidence type="ECO:0000313" key="4">
    <source>
        <dbReference type="EMBL" id="MDO6572857.1"/>
    </source>
</evidence>
<accession>A0AAW7YMB6</accession>
<protein>
    <submittedName>
        <fullName evidence="4">Choloylglycine hydrolase family protein</fullName>
    </submittedName>
</protein>
<keyword evidence="2 4" id="KW-0378">Hydrolase</keyword>
<dbReference type="Gene3D" id="3.60.60.10">
    <property type="entry name" value="Penicillin V Acylase, Chain A"/>
    <property type="match status" value="1"/>
</dbReference>
<dbReference type="SUPFAM" id="SSF56235">
    <property type="entry name" value="N-terminal nucleophile aminohydrolases (Ntn hydrolases)"/>
    <property type="match status" value="1"/>
</dbReference>
<dbReference type="Pfam" id="PF02275">
    <property type="entry name" value="CBAH"/>
    <property type="match status" value="1"/>
</dbReference>
<keyword evidence="5" id="KW-1185">Reference proteome</keyword>
<dbReference type="InterPro" id="IPR029132">
    <property type="entry name" value="CBAH/NAAA_C"/>
</dbReference>
<evidence type="ECO:0000256" key="2">
    <source>
        <dbReference type="ARBA" id="ARBA00022801"/>
    </source>
</evidence>
<evidence type="ECO:0000313" key="5">
    <source>
        <dbReference type="Proteomes" id="UP001170310"/>
    </source>
</evidence>
<gene>
    <name evidence="4" type="ORF">Q4528_01655</name>
</gene>
<dbReference type="AlphaFoldDB" id="A0AAW7YMB6"/>
<reference evidence="4" key="1">
    <citation type="submission" date="2023-07" db="EMBL/GenBank/DDBJ databases">
        <title>Genome content predicts the carbon catabolic preferences of heterotrophic bacteria.</title>
        <authorList>
            <person name="Gralka M."/>
        </authorList>
    </citation>
    <scope>NUCLEOTIDE SEQUENCE</scope>
    <source>
        <strain evidence="4">E2R20</strain>
    </source>
</reference>
<feature type="domain" description="Choloylglycine hydrolase/NAAA C-terminal" evidence="3">
    <location>
        <begin position="2"/>
        <end position="314"/>
    </location>
</feature>
<comment type="similarity">
    <text evidence="1">Belongs to the peptidase C59 family.</text>
</comment>
<dbReference type="EMBL" id="JAUOQO010000001">
    <property type="protein sequence ID" value="MDO6572857.1"/>
    <property type="molecule type" value="Genomic_DNA"/>
</dbReference>
<dbReference type="GO" id="GO:0016787">
    <property type="term" value="F:hydrolase activity"/>
    <property type="evidence" value="ECO:0007669"/>
    <property type="project" value="UniProtKB-KW"/>
</dbReference>
<sequence length="326" mass="37002">MCTGFTFQSYQNETILGRTMDYDWPLTGHPAILPRHYTWESRADYQGTTLYGFVGTGSDMEGFMFGDGMNEHGLAISTQYDRDYCTYASEILDDYINISQNDVLIWVLGYHQTIEELIQHTSKVNVVAVTLNDINDVPPLHYHVSDATGRSAEITFEDGRMVVRDNPIGVLTNHPDLNWHYENLKQYINITPYQPQSQLTNGATLQPLGAESGTHGLPGGYTSTERFVRAAYLTRHLKPSPNDNPILDAFRILDTVSIPKGAVRPKGSDFYYTLYQTVFNLSTKTMYVKYYQSNQILELQLNEDLLNQHDLIIYEPIQGISTTSLN</sequence>
<organism evidence="4 5">
    <name type="scientific">Staphylococcus pasteuri_A</name>
    <dbReference type="NCBI Taxonomy" id="3062664"/>
    <lineage>
        <taxon>Bacteria</taxon>
        <taxon>Bacillati</taxon>
        <taxon>Bacillota</taxon>
        <taxon>Bacilli</taxon>
        <taxon>Bacillales</taxon>
        <taxon>Staphylococcaceae</taxon>
        <taxon>Staphylococcus</taxon>
    </lineage>
</organism>
<dbReference type="PANTHER" id="PTHR35527">
    <property type="entry name" value="CHOLOYLGLYCINE HYDROLASE"/>
    <property type="match status" value="1"/>
</dbReference>
<dbReference type="CDD" id="cd00542">
    <property type="entry name" value="Ntn_PVA"/>
    <property type="match status" value="1"/>
</dbReference>